<evidence type="ECO:0000313" key="2">
    <source>
        <dbReference type="Proteomes" id="UP000016934"/>
    </source>
</evidence>
<gene>
    <name evidence="1" type="ORF">COCSADRAFT_269886</name>
</gene>
<dbReference type="KEGG" id="bsc:COCSADRAFT_269886"/>
<keyword evidence="2" id="KW-1185">Reference proteome</keyword>
<name>M2SLY5_COCSN</name>
<dbReference type="HOGENOM" id="CLU_2026517_0_0_1"/>
<evidence type="ECO:0000313" key="1">
    <source>
        <dbReference type="EMBL" id="EMD68183.1"/>
    </source>
</evidence>
<accession>M2SLY5</accession>
<organism evidence="1 2">
    <name type="scientific">Cochliobolus sativus (strain ND90Pr / ATCC 201652)</name>
    <name type="common">Common root rot and spot blotch fungus</name>
    <name type="synonym">Bipolaris sorokiniana</name>
    <dbReference type="NCBI Taxonomy" id="665912"/>
    <lineage>
        <taxon>Eukaryota</taxon>
        <taxon>Fungi</taxon>
        <taxon>Dikarya</taxon>
        <taxon>Ascomycota</taxon>
        <taxon>Pezizomycotina</taxon>
        <taxon>Dothideomycetes</taxon>
        <taxon>Pleosporomycetidae</taxon>
        <taxon>Pleosporales</taxon>
        <taxon>Pleosporineae</taxon>
        <taxon>Pleosporaceae</taxon>
        <taxon>Bipolaris</taxon>
    </lineage>
</organism>
<dbReference type="GeneID" id="19135593"/>
<proteinExistence type="predicted"/>
<protein>
    <submittedName>
        <fullName evidence="1">Uncharacterized protein</fullName>
    </submittedName>
</protein>
<dbReference type="EMBL" id="KB445638">
    <property type="protein sequence ID" value="EMD68183.1"/>
    <property type="molecule type" value="Genomic_DNA"/>
</dbReference>
<dbReference type="Proteomes" id="UP000016934">
    <property type="component" value="Unassembled WGS sequence"/>
</dbReference>
<dbReference type="RefSeq" id="XP_007695858.1">
    <property type="nucleotide sequence ID" value="XM_007697668.1"/>
</dbReference>
<reference evidence="1 2" key="1">
    <citation type="journal article" date="2012" name="PLoS Pathog.">
        <title>Diverse lifestyles and strategies of plant pathogenesis encoded in the genomes of eighteen Dothideomycetes fungi.</title>
        <authorList>
            <person name="Ohm R.A."/>
            <person name="Feau N."/>
            <person name="Henrissat B."/>
            <person name="Schoch C.L."/>
            <person name="Horwitz B.A."/>
            <person name="Barry K.W."/>
            <person name="Condon B.J."/>
            <person name="Copeland A.C."/>
            <person name="Dhillon B."/>
            <person name="Glaser F."/>
            <person name="Hesse C.N."/>
            <person name="Kosti I."/>
            <person name="LaButti K."/>
            <person name="Lindquist E.A."/>
            <person name="Lucas S."/>
            <person name="Salamov A.A."/>
            <person name="Bradshaw R.E."/>
            <person name="Ciuffetti L."/>
            <person name="Hamelin R.C."/>
            <person name="Kema G.H.J."/>
            <person name="Lawrence C."/>
            <person name="Scott J.A."/>
            <person name="Spatafora J.W."/>
            <person name="Turgeon B.G."/>
            <person name="de Wit P.J.G.M."/>
            <person name="Zhong S."/>
            <person name="Goodwin S.B."/>
            <person name="Grigoriev I.V."/>
        </authorList>
    </citation>
    <scope>NUCLEOTIDE SEQUENCE [LARGE SCALE GENOMIC DNA]</scope>
    <source>
        <strain evidence="2">ND90Pr / ATCC 201652</strain>
    </source>
</reference>
<dbReference type="AlphaFoldDB" id="M2SLY5"/>
<reference evidence="2" key="2">
    <citation type="journal article" date="2013" name="PLoS Genet.">
        <title>Comparative genome structure, secondary metabolite, and effector coding capacity across Cochliobolus pathogens.</title>
        <authorList>
            <person name="Condon B.J."/>
            <person name="Leng Y."/>
            <person name="Wu D."/>
            <person name="Bushley K.E."/>
            <person name="Ohm R.A."/>
            <person name="Otillar R."/>
            <person name="Martin J."/>
            <person name="Schackwitz W."/>
            <person name="Grimwood J."/>
            <person name="MohdZainudin N."/>
            <person name="Xue C."/>
            <person name="Wang R."/>
            <person name="Manning V.A."/>
            <person name="Dhillon B."/>
            <person name="Tu Z.J."/>
            <person name="Steffenson B.J."/>
            <person name="Salamov A."/>
            <person name="Sun H."/>
            <person name="Lowry S."/>
            <person name="LaButti K."/>
            <person name="Han J."/>
            <person name="Copeland A."/>
            <person name="Lindquist E."/>
            <person name="Barry K."/>
            <person name="Schmutz J."/>
            <person name="Baker S.E."/>
            <person name="Ciuffetti L.M."/>
            <person name="Grigoriev I.V."/>
            <person name="Zhong S."/>
            <person name="Turgeon B.G."/>
        </authorList>
    </citation>
    <scope>NUCLEOTIDE SEQUENCE [LARGE SCALE GENOMIC DNA]</scope>
    <source>
        <strain evidence="2">ND90Pr / ATCC 201652</strain>
    </source>
</reference>
<sequence length="122" mass="13576">MTPLARTMSRWKNGLPSSNSNQRIHLSYRSPQPRFSCKNGAGLRGPRPPYNGVGLRARLSSLLSFFSAGTITFSPLDDTQMSSRNPCITLYNGEGLQCAVAVIVETTIFLLRRKPMLLNCWN</sequence>